<keyword evidence="2 4" id="KW-0810">Translation regulation</keyword>
<comment type="subcellular location">
    <subcellularLocation>
        <location evidence="4">Cytoplasm</location>
    </subcellularLocation>
</comment>
<sequence length="78" mass="8273">MLVLTRKVGERVLIGDDIVVTILDVRGDGVRVGIDAPRGIRIQRDEVVKAVGEANLEATAPAVGPDDAETLIKRSLGL</sequence>
<evidence type="ECO:0000256" key="4">
    <source>
        <dbReference type="HAMAP-Rule" id="MF_00167"/>
    </source>
</evidence>
<comment type="function">
    <text evidence="4">A translational regulator that binds mRNA to regulate translation initiation and/or mRNA stability. Usually binds in the 5'-UTR at or near the Shine-Dalgarno sequence preventing ribosome-binding, thus repressing translation. Its main target seems to be the major flagellin gene, while its function is anatagonized by FliW.</text>
</comment>
<dbReference type="InterPro" id="IPR003751">
    <property type="entry name" value="CsrA"/>
</dbReference>
<dbReference type="AlphaFoldDB" id="A0A7G6YCR6"/>
<name>A0A7G6YCR6_9MICO</name>
<reference evidence="6" key="1">
    <citation type="submission" date="2019-09" db="EMBL/GenBank/DDBJ databases">
        <title>Antimicrobial potential of Antarctic Bacteria.</title>
        <authorList>
            <person name="Benaud N."/>
            <person name="Edwards R.J."/>
            <person name="Ferrari B.C."/>
        </authorList>
    </citation>
    <scope>NUCLEOTIDE SEQUENCE [LARGE SCALE GENOMIC DNA]</scope>
    <source>
        <strain evidence="6">INR9</strain>
    </source>
</reference>
<evidence type="ECO:0000313" key="5">
    <source>
        <dbReference type="EMBL" id="QNE36281.1"/>
    </source>
</evidence>
<dbReference type="GO" id="GO:0006109">
    <property type="term" value="P:regulation of carbohydrate metabolic process"/>
    <property type="evidence" value="ECO:0007669"/>
    <property type="project" value="InterPro"/>
</dbReference>
<accession>A0A7G6YCR6</accession>
<comment type="similarity">
    <text evidence="4">Belongs to the CsrA/RsmA family.</text>
</comment>
<dbReference type="PANTHER" id="PTHR34984">
    <property type="entry name" value="CARBON STORAGE REGULATOR"/>
    <property type="match status" value="1"/>
</dbReference>
<protein>
    <recommendedName>
        <fullName evidence="4">Translational regulator CsrA</fullName>
    </recommendedName>
</protein>
<keyword evidence="3 4" id="KW-0694">RNA-binding</keyword>
<keyword evidence="4" id="KW-1005">Bacterial flagellum biogenesis</keyword>
<dbReference type="RefSeq" id="WP_185275717.1">
    <property type="nucleotide sequence ID" value="NZ_CP043641.1"/>
</dbReference>
<dbReference type="HAMAP" id="MF_00167">
    <property type="entry name" value="CsrA"/>
    <property type="match status" value="1"/>
</dbReference>
<organism evidence="5 6">
    <name type="scientific">Leifsonia shinshuensis</name>
    <dbReference type="NCBI Taxonomy" id="150026"/>
    <lineage>
        <taxon>Bacteria</taxon>
        <taxon>Bacillati</taxon>
        <taxon>Actinomycetota</taxon>
        <taxon>Actinomycetes</taxon>
        <taxon>Micrococcales</taxon>
        <taxon>Microbacteriaceae</taxon>
        <taxon>Leifsonia</taxon>
    </lineage>
</organism>
<dbReference type="NCBIfam" id="TIGR00202">
    <property type="entry name" value="csrA"/>
    <property type="match status" value="1"/>
</dbReference>
<dbReference type="GO" id="GO:0005829">
    <property type="term" value="C:cytosol"/>
    <property type="evidence" value="ECO:0007669"/>
    <property type="project" value="TreeGrafter"/>
</dbReference>
<evidence type="ECO:0000313" key="6">
    <source>
        <dbReference type="Proteomes" id="UP000515511"/>
    </source>
</evidence>
<dbReference type="GO" id="GO:0006402">
    <property type="term" value="P:mRNA catabolic process"/>
    <property type="evidence" value="ECO:0007669"/>
    <property type="project" value="InterPro"/>
</dbReference>
<dbReference type="GO" id="GO:0048027">
    <property type="term" value="F:mRNA 5'-UTR binding"/>
    <property type="evidence" value="ECO:0007669"/>
    <property type="project" value="UniProtKB-UniRule"/>
</dbReference>
<dbReference type="PANTHER" id="PTHR34984:SF1">
    <property type="entry name" value="CARBON STORAGE REGULATOR"/>
    <property type="match status" value="1"/>
</dbReference>
<dbReference type="InterPro" id="IPR036107">
    <property type="entry name" value="CsrA_sf"/>
</dbReference>
<dbReference type="KEGG" id="lse:F1C12_14950"/>
<dbReference type="GO" id="GO:1902208">
    <property type="term" value="P:regulation of bacterial-type flagellum assembly"/>
    <property type="evidence" value="ECO:0007669"/>
    <property type="project" value="UniProtKB-UniRule"/>
</dbReference>
<dbReference type="Proteomes" id="UP000515511">
    <property type="component" value="Chromosome"/>
</dbReference>
<keyword evidence="4" id="KW-0678">Repressor</keyword>
<dbReference type="SUPFAM" id="SSF117130">
    <property type="entry name" value="CsrA-like"/>
    <property type="match status" value="1"/>
</dbReference>
<gene>
    <name evidence="4 5" type="primary">csrA</name>
    <name evidence="5" type="ORF">F1C12_14950</name>
</gene>
<dbReference type="Pfam" id="PF02599">
    <property type="entry name" value="CsrA"/>
    <property type="match status" value="1"/>
</dbReference>
<dbReference type="GO" id="GO:0045947">
    <property type="term" value="P:negative regulation of translational initiation"/>
    <property type="evidence" value="ECO:0007669"/>
    <property type="project" value="UniProtKB-UniRule"/>
</dbReference>
<evidence type="ECO:0000256" key="3">
    <source>
        <dbReference type="ARBA" id="ARBA00022884"/>
    </source>
</evidence>
<proteinExistence type="inferred from homology"/>
<evidence type="ECO:0000256" key="1">
    <source>
        <dbReference type="ARBA" id="ARBA00022490"/>
    </source>
</evidence>
<comment type="subunit">
    <text evidence="4">Homodimer; the beta-strands of each monomer intercalate to form a hydrophobic core, while the alpha-helices form wings that extend away from the core.</text>
</comment>
<evidence type="ECO:0000256" key="2">
    <source>
        <dbReference type="ARBA" id="ARBA00022845"/>
    </source>
</evidence>
<dbReference type="EMBL" id="CP043641">
    <property type="protein sequence ID" value="QNE36281.1"/>
    <property type="molecule type" value="Genomic_DNA"/>
</dbReference>
<keyword evidence="1 4" id="KW-0963">Cytoplasm</keyword>
<dbReference type="Gene3D" id="2.60.40.4380">
    <property type="entry name" value="Translational regulator CsrA"/>
    <property type="match status" value="1"/>
</dbReference>
<dbReference type="GO" id="GO:0044781">
    <property type="term" value="P:bacterial-type flagellum organization"/>
    <property type="evidence" value="ECO:0007669"/>
    <property type="project" value="UniProtKB-KW"/>
</dbReference>
<dbReference type="NCBIfam" id="NF002469">
    <property type="entry name" value="PRK01712.1"/>
    <property type="match status" value="1"/>
</dbReference>